<dbReference type="Proteomes" id="UP000186594">
    <property type="component" value="Unassembled WGS sequence"/>
</dbReference>
<evidence type="ECO:0000256" key="1">
    <source>
        <dbReference type="ARBA" id="ARBA00001917"/>
    </source>
</evidence>
<feature type="domain" description="Flavin reductase like" evidence="5">
    <location>
        <begin position="85"/>
        <end position="227"/>
    </location>
</feature>
<dbReference type="PANTHER" id="PTHR33798:SF5">
    <property type="entry name" value="FLAVIN REDUCTASE LIKE DOMAIN-CONTAINING PROTEIN"/>
    <property type="match status" value="1"/>
</dbReference>
<dbReference type="Gene3D" id="2.30.110.10">
    <property type="entry name" value="Electron Transport, Fmn-binding Protein, Chain A"/>
    <property type="match status" value="1"/>
</dbReference>
<evidence type="ECO:0000256" key="2">
    <source>
        <dbReference type="ARBA" id="ARBA00022630"/>
    </source>
</evidence>
<keyword evidence="2" id="KW-0285">Flavoprotein</keyword>
<evidence type="ECO:0000313" key="7">
    <source>
        <dbReference type="Proteomes" id="UP000186594"/>
    </source>
</evidence>
<comment type="similarity">
    <text evidence="4">Belongs to the flavoredoxin family.</text>
</comment>
<dbReference type="PANTHER" id="PTHR33798">
    <property type="entry name" value="FLAVOPROTEIN OXYGENASE"/>
    <property type="match status" value="1"/>
</dbReference>
<dbReference type="InterPro" id="IPR012349">
    <property type="entry name" value="Split_barrel_FMN-bd"/>
</dbReference>
<dbReference type="OMA" id="HEYVTID"/>
<dbReference type="SUPFAM" id="SSF50475">
    <property type="entry name" value="FMN-binding split barrel"/>
    <property type="match status" value="1"/>
</dbReference>
<organism evidence="6 7">
    <name type="scientific">Neolecta irregularis (strain DAH-3)</name>
    <dbReference type="NCBI Taxonomy" id="1198029"/>
    <lineage>
        <taxon>Eukaryota</taxon>
        <taxon>Fungi</taxon>
        <taxon>Dikarya</taxon>
        <taxon>Ascomycota</taxon>
        <taxon>Taphrinomycotina</taxon>
        <taxon>Neolectales</taxon>
        <taxon>Neolectaceae</taxon>
        <taxon>Neolecta</taxon>
    </lineage>
</organism>
<dbReference type="GO" id="GO:0010181">
    <property type="term" value="F:FMN binding"/>
    <property type="evidence" value="ECO:0007669"/>
    <property type="project" value="InterPro"/>
</dbReference>
<evidence type="ECO:0000256" key="3">
    <source>
        <dbReference type="ARBA" id="ARBA00022643"/>
    </source>
</evidence>
<dbReference type="STRING" id="1198029.A0A1U7LSE6"/>
<reference evidence="6 7" key="1">
    <citation type="submission" date="2016-04" db="EMBL/GenBank/DDBJ databases">
        <title>Evolutionary innovation and constraint leading to complex multicellularity in the Ascomycota.</title>
        <authorList>
            <person name="Cisse O."/>
            <person name="Nguyen A."/>
            <person name="Hewitt D.A."/>
            <person name="Jedd G."/>
            <person name="Stajich J.E."/>
        </authorList>
    </citation>
    <scope>NUCLEOTIDE SEQUENCE [LARGE SCALE GENOMIC DNA]</scope>
    <source>
        <strain evidence="6 7">DAH-3</strain>
    </source>
</reference>
<dbReference type="AlphaFoldDB" id="A0A1U7LSE6"/>
<protein>
    <recommendedName>
        <fullName evidence="5">Flavin reductase like domain-containing protein</fullName>
    </recommendedName>
</protein>
<dbReference type="InterPro" id="IPR002563">
    <property type="entry name" value="Flavin_Rdtase-like_dom"/>
</dbReference>
<dbReference type="EMBL" id="LXFE01000369">
    <property type="protein sequence ID" value="OLL25549.1"/>
    <property type="molecule type" value="Genomic_DNA"/>
</dbReference>
<keyword evidence="3" id="KW-0288">FMN</keyword>
<evidence type="ECO:0000259" key="5">
    <source>
        <dbReference type="Pfam" id="PF01613"/>
    </source>
</evidence>
<evidence type="ECO:0000256" key="4">
    <source>
        <dbReference type="ARBA" id="ARBA00038054"/>
    </source>
</evidence>
<evidence type="ECO:0000313" key="6">
    <source>
        <dbReference type="EMBL" id="OLL25549.1"/>
    </source>
</evidence>
<comment type="caution">
    <text evidence="6">The sequence shown here is derived from an EMBL/GenBank/DDBJ whole genome shotgun (WGS) entry which is preliminary data.</text>
</comment>
<name>A0A1U7LSE6_NEOID</name>
<dbReference type="OrthoDB" id="10250990at2759"/>
<proteinExistence type="inferred from homology"/>
<accession>A0A1U7LSE6</accession>
<keyword evidence="7" id="KW-1185">Reference proteome</keyword>
<dbReference type="Pfam" id="PF01613">
    <property type="entry name" value="Flavin_Reduct"/>
    <property type="match status" value="1"/>
</dbReference>
<comment type="cofactor">
    <cofactor evidence="1">
        <name>FMN</name>
        <dbReference type="ChEBI" id="CHEBI:58210"/>
    </cofactor>
</comment>
<sequence length="296" mass="33095">MKIIIPKKHGDFKEIESKRDVFPKKEWKVTQSLCPGWKAGSGASDDEWKGKKMIGIDPYGTVGLFLVPLGKFKREVPDLINYRFVSSVSKDGIRNLAPFSYTNLCGHDPPIFTIGFSLAGGKFKDTMQNIVDTGECVINIISEWFAEAANYTSIDAPADVDEWTLSGLTPVESTKVKPPRVGESAFVVEGKLVNHQIFKSLVTGKDSSGLVVVQGIQMHVREDVVNEELNLIDLALLKPISRLGGIMYGRVSEGFELQRPVFEEERKKEDDIKRAIFQIEHGELRKQHEARRGYVG</sequence>
<gene>
    <name evidence="6" type="ORF">NEOLI_002178</name>
</gene>